<comment type="catalytic activity">
    <reaction evidence="5">
        <text>pyridoxamine 5'-phosphate + O2 + H2O = pyridoxal 5'-phosphate + H2O2 + NH4(+)</text>
        <dbReference type="Rhea" id="RHEA:15817"/>
        <dbReference type="ChEBI" id="CHEBI:15377"/>
        <dbReference type="ChEBI" id="CHEBI:15379"/>
        <dbReference type="ChEBI" id="CHEBI:16240"/>
        <dbReference type="ChEBI" id="CHEBI:28938"/>
        <dbReference type="ChEBI" id="CHEBI:58451"/>
        <dbReference type="ChEBI" id="CHEBI:597326"/>
        <dbReference type="EC" id="1.4.3.5"/>
    </reaction>
</comment>
<feature type="binding site" evidence="5">
    <location>
        <begin position="142"/>
        <end position="143"/>
    </location>
    <ligand>
        <name>FMN</name>
        <dbReference type="ChEBI" id="CHEBI:58210"/>
    </ligand>
</feature>
<feature type="binding site" evidence="5">
    <location>
        <position position="68"/>
    </location>
    <ligand>
        <name>substrate</name>
    </ligand>
</feature>
<protein>
    <recommendedName>
        <fullName evidence="5">Pyridoxine/pyridoxamine 5'-phosphate oxidase</fullName>
        <ecNumber evidence="5">1.4.3.5</ecNumber>
    </recommendedName>
    <alternativeName>
        <fullName evidence="5">PNP/PMP oxidase</fullName>
        <shortName evidence="5">PNPOx</shortName>
    </alternativeName>
    <alternativeName>
        <fullName evidence="5">Pyridoxal 5'-phosphate synthase</fullName>
    </alternativeName>
</protein>
<comment type="cofactor">
    <cofactor evidence="5">
        <name>FMN</name>
        <dbReference type="ChEBI" id="CHEBI:58210"/>
    </cofactor>
    <text evidence="5">Binds 1 FMN per subunit.</text>
</comment>
<keyword evidence="2 5" id="KW-0285">Flavoprotein</keyword>
<keyword evidence="4 5" id="KW-0560">Oxidoreductase</keyword>
<evidence type="ECO:0000259" key="6">
    <source>
        <dbReference type="Pfam" id="PF01243"/>
    </source>
</evidence>
<reference evidence="8 9" key="1">
    <citation type="submission" date="2023-09" db="EMBL/GenBank/DDBJ databases">
        <authorList>
            <person name="Rey-Velasco X."/>
        </authorList>
    </citation>
    <scope>NUCLEOTIDE SEQUENCE [LARGE SCALE GENOMIC DNA]</scope>
    <source>
        <strain evidence="8 9">W242</strain>
    </source>
</reference>
<dbReference type="InterPro" id="IPR011576">
    <property type="entry name" value="Pyridox_Oxase_N"/>
</dbReference>
<dbReference type="PIRSF" id="PIRSF000190">
    <property type="entry name" value="Pyd_amn-ph_oxd"/>
    <property type="match status" value="1"/>
</dbReference>
<evidence type="ECO:0000313" key="9">
    <source>
        <dbReference type="Proteomes" id="UP001254488"/>
    </source>
</evidence>
<proteinExistence type="inferred from homology"/>
<comment type="similarity">
    <text evidence="1 5">Belongs to the pyridoxamine 5'-phosphate oxidase family.</text>
</comment>
<dbReference type="PANTHER" id="PTHR10851">
    <property type="entry name" value="PYRIDOXINE-5-PHOSPHATE OXIDASE"/>
    <property type="match status" value="1"/>
</dbReference>
<dbReference type="NCBIfam" id="NF004231">
    <property type="entry name" value="PRK05679.1"/>
    <property type="match status" value="1"/>
</dbReference>
<keyword evidence="3 5" id="KW-0288">FMN</keyword>
<feature type="binding site" evidence="5">
    <location>
        <position position="133"/>
    </location>
    <ligand>
        <name>substrate</name>
    </ligand>
</feature>
<organism evidence="8 9">
    <name type="scientific">Patiriisocius hiemis</name>
    <dbReference type="NCBI Taxonomy" id="3075604"/>
    <lineage>
        <taxon>Bacteria</taxon>
        <taxon>Pseudomonadati</taxon>
        <taxon>Bacteroidota</taxon>
        <taxon>Flavobacteriia</taxon>
        <taxon>Flavobacteriales</taxon>
        <taxon>Flavobacteriaceae</taxon>
        <taxon>Patiriisocius</taxon>
    </lineage>
</organism>
<dbReference type="Pfam" id="PF01243">
    <property type="entry name" value="PNPOx_N"/>
    <property type="match status" value="1"/>
</dbReference>
<evidence type="ECO:0000256" key="2">
    <source>
        <dbReference type="ARBA" id="ARBA00022630"/>
    </source>
</evidence>
<comment type="catalytic activity">
    <reaction evidence="5">
        <text>pyridoxine 5'-phosphate + O2 = pyridoxal 5'-phosphate + H2O2</text>
        <dbReference type="Rhea" id="RHEA:15149"/>
        <dbReference type="ChEBI" id="CHEBI:15379"/>
        <dbReference type="ChEBI" id="CHEBI:16240"/>
        <dbReference type="ChEBI" id="CHEBI:58589"/>
        <dbReference type="ChEBI" id="CHEBI:597326"/>
        <dbReference type="EC" id="1.4.3.5"/>
    </reaction>
</comment>
<dbReference type="EC" id="1.4.3.5" evidence="5"/>
<dbReference type="HAMAP" id="MF_01629">
    <property type="entry name" value="PdxH"/>
    <property type="match status" value="1"/>
</dbReference>
<dbReference type="SUPFAM" id="SSF50475">
    <property type="entry name" value="FMN-binding split barrel"/>
    <property type="match status" value="1"/>
</dbReference>
<evidence type="ECO:0000313" key="8">
    <source>
        <dbReference type="EMBL" id="MDT0554871.1"/>
    </source>
</evidence>
<comment type="function">
    <text evidence="5">Catalyzes the oxidation of either pyridoxine 5'-phosphate (PNP) or pyridoxamine 5'-phosphate (PMP) into pyridoxal 5'-phosphate (PLP).</text>
</comment>
<evidence type="ECO:0000256" key="5">
    <source>
        <dbReference type="HAMAP-Rule" id="MF_01629"/>
    </source>
</evidence>
<feature type="binding site" evidence="5">
    <location>
        <position position="85"/>
    </location>
    <ligand>
        <name>FMN</name>
        <dbReference type="ChEBI" id="CHEBI:58210"/>
    </ligand>
</feature>
<sequence>MAKELHNYRKSYQKGALSVKDIDANPMQQFQRWFFEAKESNTVEEVNAMTLTTIGVDGFPKGRVVLLKKYDENGFYFYTNYKSEKGISINKNPNVSISFFWPALERQIIIKGVANKTSEEDSINYFASRPKGSQLGALVSPQSDVIANREELENSLKQLEEKFIDIEVPKPDHWGGFLISPLEFEFWQGRPNRLHDRIRYSLKNKLDWKIERLAP</sequence>
<gene>
    <name evidence="5 8" type="primary">pdxH</name>
    <name evidence="8" type="ORF">RM538_02580</name>
</gene>
<comment type="pathway">
    <text evidence="5">Cofactor metabolism; pyridoxal 5'-phosphate salvage; pyridoxal 5'-phosphate from pyridoxamine 5'-phosphate: step 1/1.</text>
</comment>
<feature type="binding site" evidence="5">
    <location>
        <position position="107"/>
    </location>
    <ligand>
        <name>FMN</name>
        <dbReference type="ChEBI" id="CHEBI:58210"/>
    </ligand>
</feature>
<feature type="binding site" evidence="5">
    <location>
        <begin position="78"/>
        <end position="79"/>
    </location>
    <ligand>
        <name>FMN</name>
        <dbReference type="ChEBI" id="CHEBI:58210"/>
    </ligand>
</feature>
<dbReference type="InterPro" id="IPR012349">
    <property type="entry name" value="Split_barrel_FMN-bd"/>
</dbReference>
<feature type="binding site" evidence="5">
    <location>
        <position position="129"/>
    </location>
    <ligand>
        <name>substrate</name>
    </ligand>
</feature>
<dbReference type="GO" id="GO:0004733">
    <property type="term" value="F:pyridoxamine phosphate oxidase activity"/>
    <property type="evidence" value="ECO:0007669"/>
    <property type="project" value="UniProtKB-EC"/>
</dbReference>
<evidence type="ECO:0000256" key="1">
    <source>
        <dbReference type="ARBA" id="ARBA00007301"/>
    </source>
</evidence>
<feature type="binding site" evidence="5">
    <location>
        <position position="125"/>
    </location>
    <ligand>
        <name>substrate</name>
    </ligand>
</feature>
<dbReference type="InterPro" id="IPR000659">
    <property type="entry name" value="Pyridox_Oxase"/>
</dbReference>
<dbReference type="PANTHER" id="PTHR10851:SF0">
    <property type="entry name" value="PYRIDOXINE-5'-PHOSPHATE OXIDASE"/>
    <property type="match status" value="1"/>
</dbReference>
<comment type="caution">
    <text evidence="5">Lacks conserved residue(s) required for the propagation of feature annotation.</text>
</comment>
<accession>A0ABU2Y9L0</accession>
<name>A0ABU2Y9L0_9FLAO</name>
<evidence type="ECO:0000256" key="4">
    <source>
        <dbReference type="ARBA" id="ARBA00023002"/>
    </source>
</evidence>
<comment type="caution">
    <text evidence="8">The sequence shown here is derived from an EMBL/GenBank/DDBJ whole genome shotgun (WGS) entry which is preliminary data.</text>
</comment>
<dbReference type="InterPro" id="IPR019576">
    <property type="entry name" value="Pyridoxamine_oxidase_dimer_C"/>
</dbReference>
<feature type="binding site" evidence="5">
    <location>
        <position position="197"/>
    </location>
    <ligand>
        <name>FMN</name>
        <dbReference type="ChEBI" id="CHEBI:58210"/>
    </ligand>
</feature>
<dbReference type="Pfam" id="PF10590">
    <property type="entry name" value="PNP_phzG_C"/>
    <property type="match status" value="1"/>
</dbReference>
<keyword evidence="9" id="KW-1185">Reference proteome</keyword>
<comment type="pathway">
    <text evidence="5">Cofactor metabolism; pyridoxal 5'-phosphate salvage; pyridoxal 5'-phosphate from pyridoxine 5'-phosphate: step 1/1.</text>
</comment>
<feature type="binding site" evidence="5">
    <location>
        <begin position="63"/>
        <end position="68"/>
    </location>
    <ligand>
        <name>FMN</name>
        <dbReference type="ChEBI" id="CHEBI:58210"/>
    </ligand>
</feature>
<dbReference type="RefSeq" id="WP_311331828.1">
    <property type="nucleotide sequence ID" value="NZ_JAVRHZ010000001.1"/>
</dbReference>
<dbReference type="NCBIfam" id="TIGR00558">
    <property type="entry name" value="pdxH"/>
    <property type="match status" value="1"/>
</dbReference>
<dbReference type="EMBL" id="JAVRHZ010000001">
    <property type="protein sequence ID" value="MDT0554871.1"/>
    <property type="molecule type" value="Genomic_DNA"/>
</dbReference>
<keyword evidence="5" id="KW-0664">Pyridoxine biosynthesis</keyword>
<feature type="binding site" evidence="5">
    <location>
        <begin position="193"/>
        <end position="195"/>
    </location>
    <ligand>
        <name>substrate</name>
    </ligand>
</feature>
<dbReference type="Gene3D" id="2.30.110.10">
    <property type="entry name" value="Electron Transport, Fmn-binding Protein, Chain A"/>
    <property type="match status" value="1"/>
</dbReference>
<evidence type="ECO:0000259" key="7">
    <source>
        <dbReference type="Pfam" id="PF10590"/>
    </source>
</evidence>
<dbReference type="Proteomes" id="UP001254488">
    <property type="component" value="Unassembled WGS sequence"/>
</dbReference>
<feature type="binding site" evidence="5">
    <location>
        <position position="187"/>
    </location>
    <ligand>
        <name>FMN</name>
        <dbReference type="ChEBI" id="CHEBI:58210"/>
    </ligand>
</feature>
<dbReference type="PROSITE" id="PS01064">
    <property type="entry name" value="PYRIDOX_OXIDASE"/>
    <property type="match status" value="1"/>
</dbReference>
<dbReference type="InterPro" id="IPR019740">
    <property type="entry name" value="Pyridox_Oxase_CS"/>
</dbReference>
<feature type="domain" description="Pyridoxamine 5'-phosphate oxidase N-terminal" evidence="6">
    <location>
        <begin position="42"/>
        <end position="159"/>
    </location>
</feature>
<feature type="domain" description="Pyridoxine 5'-phosphate oxidase dimerisation C-terminal" evidence="7">
    <location>
        <begin position="174"/>
        <end position="215"/>
    </location>
</feature>
<evidence type="ECO:0000256" key="3">
    <source>
        <dbReference type="ARBA" id="ARBA00022643"/>
    </source>
</evidence>
<comment type="subunit">
    <text evidence="5">Homodimer.</text>
</comment>